<sequence length="296" mass="34147">MQNLDDKEAELNFEFPHGRDELKKWERRRLRINRKSRTSEERRQNIVVGGSINWKVTSEVATNGKSLRLPQSISLDKFEMTVIEVKFKTASRDLRRIRRTKNYSAFVRDHKNEKVDFPAPIKKNQKVHYYFRELPSTKGGVAAIRISHSRPVGREEKPDVYVNDVRISPNSFSADVAGGYKKFSDGNFFGTFIVYYNLEKLTARKTPKVTVSYPDSGAKYTCYVRQKCEFWILSTSHETCGAHMNHSQQFLLASNLKQKCGLDHVNSSPLDRLGDFLCYRLTKDSSDSVPSHSLPR</sequence>
<protein>
    <submittedName>
        <fullName evidence="1">Uncharacterized protein</fullName>
    </submittedName>
</protein>
<accession>A0AAV8UXA8</accession>
<dbReference type="Gene3D" id="2.60.120.1200">
    <property type="match status" value="1"/>
</dbReference>
<evidence type="ECO:0000313" key="2">
    <source>
        <dbReference type="Proteomes" id="UP001157974"/>
    </source>
</evidence>
<dbReference type="AlphaFoldDB" id="A0AAV8UXA8"/>
<evidence type="ECO:0000313" key="1">
    <source>
        <dbReference type="EMBL" id="KAJ8905637.1"/>
    </source>
</evidence>
<name>A0AAV8UXA8_9RHOD</name>
<proteinExistence type="predicted"/>
<gene>
    <name evidence="1" type="ORF">NDN08_002143</name>
</gene>
<reference evidence="1 2" key="1">
    <citation type="journal article" date="2023" name="Nat. Commun.">
        <title>Origin of minicircular mitochondrial genomes in red algae.</title>
        <authorList>
            <person name="Lee Y."/>
            <person name="Cho C.H."/>
            <person name="Lee Y.M."/>
            <person name="Park S.I."/>
            <person name="Yang J.H."/>
            <person name="West J.A."/>
            <person name="Bhattacharya D."/>
            <person name="Yoon H.S."/>
        </authorList>
    </citation>
    <scope>NUCLEOTIDE SEQUENCE [LARGE SCALE GENOMIC DNA]</scope>
    <source>
        <strain evidence="1 2">CCMP1338</strain>
        <tissue evidence="1">Whole cell</tissue>
    </source>
</reference>
<dbReference type="Proteomes" id="UP001157974">
    <property type="component" value="Unassembled WGS sequence"/>
</dbReference>
<organism evidence="1 2">
    <name type="scientific">Rhodosorus marinus</name>
    <dbReference type="NCBI Taxonomy" id="101924"/>
    <lineage>
        <taxon>Eukaryota</taxon>
        <taxon>Rhodophyta</taxon>
        <taxon>Stylonematophyceae</taxon>
        <taxon>Stylonematales</taxon>
        <taxon>Stylonemataceae</taxon>
        <taxon>Rhodosorus</taxon>
    </lineage>
</organism>
<keyword evidence="2" id="KW-1185">Reference proteome</keyword>
<comment type="caution">
    <text evidence="1">The sequence shown here is derived from an EMBL/GenBank/DDBJ whole genome shotgun (WGS) entry which is preliminary data.</text>
</comment>
<dbReference type="EMBL" id="JAMWBK010000004">
    <property type="protein sequence ID" value="KAJ8905637.1"/>
    <property type="molecule type" value="Genomic_DNA"/>
</dbReference>